<sequence>MSLSATRINLLPTARTLATGVPVANGLNRFLPPTADAHGHDATGPRSDLPPSWSFSAVSRAAVTHINAPSFASLQTRRFSTSALRRSSGPTPGSGFLPSAGANQTATIQPHEARDSTGVPDFSAYKVKGTGEGQKTLSYFMVGTMGVLAASGAKSAVSDILSNMAASADVLALAKIEVEMGAIPEGKNLIVKWRGKPVFIRHRTADEIDEANAVDVKTLRDPQQDSDRAKRPEWLVMLGVCTHLGCVPIGEAGDYGGWFCPCHGSHYDISGRIRRGPAPLNLEIPEYDFNDAEEKIVIG</sequence>
<comment type="subcellular location">
    <subcellularLocation>
        <location evidence="1">Membrane</location>
        <topology evidence="1">Single-pass membrane protein</topology>
    </subcellularLocation>
</comment>
<dbReference type="InterPro" id="IPR006317">
    <property type="entry name" value="Ubiquinol_cyt_c_Rdtase_Fe-S-su"/>
</dbReference>
<dbReference type="GO" id="GO:0046872">
    <property type="term" value="F:metal ion binding"/>
    <property type="evidence" value="ECO:0007669"/>
    <property type="project" value="UniProtKB-KW"/>
</dbReference>
<feature type="domain" description="Rieske" evidence="14">
    <location>
        <begin position="228"/>
        <end position="296"/>
    </location>
</feature>
<evidence type="ECO:0000256" key="4">
    <source>
        <dbReference type="ARBA" id="ARBA00022714"/>
    </source>
</evidence>
<comment type="caution">
    <text evidence="15">The sequence shown here is derived from an EMBL/GenBank/DDBJ whole genome shotgun (WGS) entry which is preliminary data.</text>
</comment>
<keyword evidence="16" id="KW-1185">Reference proteome</keyword>
<dbReference type="Gene3D" id="2.102.10.10">
    <property type="entry name" value="Rieske [2Fe-2S] iron-sulphur domain"/>
    <property type="match status" value="1"/>
</dbReference>
<evidence type="ECO:0000256" key="9">
    <source>
        <dbReference type="ARBA" id="ARBA00023136"/>
    </source>
</evidence>
<dbReference type="EMBL" id="JAODAN010000006">
    <property type="protein sequence ID" value="KAK1923752.1"/>
    <property type="molecule type" value="Genomic_DNA"/>
</dbReference>
<dbReference type="GO" id="GO:0008121">
    <property type="term" value="F:quinol-cytochrome-c reductase activity"/>
    <property type="evidence" value="ECO:0007669"/>
    <property type="project" value="InterPro"/>
</dbReference>
<feature type="compositionally biased region" description="Polar residues" evidence="13">
    <location>
        <begin position="82"/>
        <end position="91"/>
    </location>
</feature>
<evidence type="ECO:0000256" key="10">
    <source>
        <dbReference type="ARBA" id="ARBA00023157"/>
    </source>
</evidence>
<evidence type="ECO:0000256" key="1">
    <source>
        <dbReference type="ARBA" id="ARBA00004167"/>
    </source>
</evidence>
<keyword evidence="4" id="KW-0001">2Fe-2S</keyword>
<dbReference type="PROSITE" id="PS51296">
    <property type="entry name" value="RIESKE"/>
    <property type="match status" value="1"/>
</dbReference>
<evidence type="ECO:0000256" key="3">
    <source>
        <dbReference type="ARBA" id="ARBA00022692"/>
    </source>
</evidence>
<evidence type="ECO:0000256" key="8">
    <source>
        <dbReference type="ARBA" id="ARBA00023014"/>
    </source>
</evidence>
<protein>
    <recommendedName>
        <fullName evidence="12">Cytochrome b-c1 complex subunit Rieske, mitochondrial</fullName>
    </recommendedName>
</protein>
<comment type="similarity">
    <text evidence="2">Belongs to the Rieske iron-sulfur protein family.</text>
</comment>
<dbReference type="CDD" id="cd03470">
    <property type="entry name" value="Rieske_cytochrome_bc1"/>
    <property type="match status" value="1"/>
</dbReference>
<dbReference type="InterPro" id="IPR005805">
    <property type="entry name" value="Rieske_Fe-S_prot_C"/>
</dbReference>
<evidence type="ECO:0000256" key="6">
    <source>
        <dbReference type="ARBA" id="ARBA00022989"/>
    </source>
</evidence>
<gene>
    <name evidence="15" type="ORF">DB88DRAFT_492307</name>
</gene>
<keyword evidence="5" id="KW-0479">Metal-binding</keyword>
<dbReference type="PANTHER" id="PTHR10134">
    <property type="entry name" value="CYTOCHROME B-C1 COMPLEX SUBUNIT RIESKE, MITOCHONDRIAL"/>
    <property type="match status" value="1"/>
</dbReference>
<dbReference type="InterPro" id="IPR004192">
    <property type="entry name" value="Rieske_TM"/>
</dbReference>
<name>A0AAD9CY95_PAPLA</name>
<dbReference type="InterPro" id="IPR017941">
    <property type="entry name" value="Rieske_2Fe-2S"/>
</dbReference>
<keyword evidence="9" id="KW-0472">Membrane</keyword>
<keyword evidence="6" id="KW-1133">Transmembrane helix</keyword>
<dbReference type="NCBIfam" id="TIGR01416">
    <property type="entry name" value="Rieske_proteo"/>
    <property type="match status" value="1"/>
</dbReference>
<proteinExistence type="inferred from homology"/>
<reference evidence="15" key="1">
    <citation type="submission" date="2023-02" db="EMBL/GenBank/DDBJ databases">
        <title>Identification and recombinant expression of a fungal hydrolase from Papiliotrema laurentii that hydrolyzes apple cutin and clears colloidal polyester polyurethane.</title>
        <authorList>
            <consortium name="DOE Joint Genome Institute"/>
            <person name="Roman V.A."/>
            <person name="Bojanowski C."/>
            <person name="Crable B.R."/>
            <person name="Wagner D.N."/>
            <person name="Hung C.S."/>
            <person name="Nadeau L.J."/>
            <person name="Schratz L."/>
            <person name="Haridas S."/>
            <person name="Pangilinan J."/>
            <person name="Lipzen A."/>
            <person name="Na H."/>
            <person name="Yan M."/>
            <person name="Ng V."/>
            <person name="Grigoriev I.V."/>
            <person name="Spatafora J.W."/>
            <person name="Barlow D."/>
            <person name="Biffinger J."/>
            <person name="Kelley-Loughnane N."/>
            <person name="Varaljay V.A."/>
            <person name="Crookes-Goodson W.J."/>
        </authorList>
    </citation>
    <scope>NUCLEOTIDE SEQUENCE</scope>
    <source>
        <strain evidence="15">5307AH</strain>
    </source>
</reference>
<dbReference type="GO" id="GO:0016020">
    <property type="term" value="C:membrane"/>
    <property type="evidence" value="ECO:0007669"/>
    <property type="project" value="UniProtKB-SubCell"/>
</dbReference>
<feature type="region of interest" description="Disordered" evidence="13">
    <location>
        <begin position="82"/>
        <end position="120"/>
    </location>
</feature>
<keyword evidence="10" id="KW-1015">Disulfide bond</keyword>
<comment type="cofactor">
    <cofactor evidence="11">
        <name>[2Fe-2S] cluster</name>
        <dbReference type="ChEBI" id="CHEBI:190135"/>
    </cofactor>
</comment>
<dbReference type="AlphaFoldDB" id="A0AAD9CY95"/>
<dbReference type="SUPFAM" id="SSF81502">
    <property type="entry name" value="ISP transmembrane anchor"/>
    <property type="match status" value="1"/>
</dbReference>
<dbReference type="Pfam" id="PF02921">
    <property type="entry name" value="UCR_TM"/>
    <property type="match status" value="1"/>
</dbReference>
<evidence type="ECO:0000256" key="11">
    <source>
        <dbReference type="ARBA" id="ARBA00034078"/>
    </source>
</evidence>
<keyword evidence="3" id="KW-0812">Transmembrane</keyword>
<evidence type="ECO:0000256" key="12">
    <source>
        <dbReference type="ARBA" id="ARBA00072517"/>
    </source>
</evidence>
<dbReference type="FunFam" id="2.102.10.10:FF:000001">
    <property type="entry name" value="Cytochrome b-c1 complex subunit Rieske, mitochondrial"/>
    <property type="match status" value="1"/>
</dbReference>
<accession>A0AAD9CY95</accession>
<evidence type="ECO:0000256" key="13">
    <source>
        <dbReference type="SAM" id="MobiDB-lite"/>
    </source>
</evidence>
<dbReference type="Gene3D" id="1.20.5.270">
    <property type="entry name" value="Ubiquinol cytochrome reductase, transmembrane domain"/>
    <property type="match status" value="1"/>
</dbReference>
<evidence type="ECO:0000256" key="2">
    <source>
        <dbReference type="ARBA" id="ARBA00010651"/>
    </source>
</evidence>
<dbReference type="GO" id="GO:0051537">
    <property type="term" value="F:2 iron, 2 sulfur cluster binding"/>
    <property type="evidence" value="ECO:0007669"/>
    <property type="project" value="UniProtKB-KW"/>
</dbReference>
<organism evidence="15 16">
    <name type="scientific">Papiliotrema laurentii</name>
    <name type="common">Cryptococcus laurentii</name>
    <dbReference type="NCBI Taxonomy" id="5418"/>
    <lineage>
        <taxon>Eukaryota</taxon>
        <taxon>Fungi</taxon>
        <taxon>Dikarya</taxon>
        <taxon>Basidiomycota</taxon>
        <taxon>Agaricomycotina</taxon>
        <taxon>Tremellomycetes</taxon>
        <taxon>Tremellales</taxon>
        <taxon>Rhynchogastremaceae</taxon>
        <taxon>Papiliotrema</taxon>
    </lineage>
</organism>
<evidence type="ECO:0000313" key="15">
    <source>
        <dbReference type="EMBL" id="KAK1923752.1"/>
    </source>
</evidence>
<evidence type="ECO:0000256" key="7">
    <source>
        <dbReference type="ARBA" id="ARBA00023004"/>
    </source>
</evidence>
<dbReference type="PRINTS" id="PR00162">
    <property type="entry name" value="RIESKE"/>
</dbReference>
<evidence type="ECO:0000256" key="5">
    <source>
        <dbReference type="ARBA" id="ARBA00022723"/>
    </source>
</evidence>
<evidence type="ECO:0000313" key="16">
    <source>
        <dbReference type="Proteomes" id="UP001182556"/>
    </source>
</evidence>
<dbReference type="InterPro" id="IPR037008">
    <property type="entry name" value="bc1_Rieske_TM_sf"/>
</dbReference>
<dbReference type="InterPro" id="IPR014349">
    <property type="entry name" value="Rieske_Fe-S_prot"/>
</dbReference>
<dbReference type="SUPFAM" id="SSF50022">
    <property type="entry name" value="ISP domain"/>
    <property type="match status" value="1"/>
</dbReference>
<evidence type="ECO:0000259" key="14">
    <source>
        <dbReference type="PROSITE" id="PS51296"/>
    </source>
</evidence>
<keyword evidence="7" id="KW-0408">Iron</keyword>
<dbReference type="Pfam" id="PF00355">
    <property type="entry name" value="Rieske"/>
    <property type="match status" value="1"/>
</dbReference>
<dbReference type="InterPro" id="IPR036922">
    <property type="entry name" value="Rieske_2Fe-2S_sf"/>
</dbReference>
<keyword evidence="8" id="KW-0411">Iron-sulfur</keyword>
<dbReference type="Proteomes" id="UP001182556">
    <property type="component" value="Unassembled WGS sequence"/>
</dbReference>